<dbReference type="Gene3D" id="3.30.530.20">
    <property type="match status" value="1"/>
</dbReference>
<dbReference type="InterPro" id="IPR019587">
    <property type="entry name" value="Polyketide_cyclase/dehydratase"/>
</dbReference>
<dbReference type="EMBL" id="JAXIVS010000001">
    <property type="protein sequence ID" value="MDY7225319.1"/>
    <property type="molecule type" value="Genomic_DNA"/>
</dbReference>
<protein>
    <submittedName>
        <fullName evidence="1">SRPBCC family protein</fullName>
    </submittedName>
</protein>
<dbReference type="Pfam" id="PF10604">
    <property type="entry name" value="Polyketide_cyc2"/>
    <property type="match status" value="1"/>
</dbReference>
<gene>
    <name evidence="1" type="ORF">SYV04_02955</name>
</gene>
<keyword evidence="2" id="KW-1185">Reference proteome</keyword>
<reference evidence="1 2" key="1">
    <citation type="submission" date="2023-12" db="EMBL/GenBank/DDBJ databases">
        <title>the genome sequence of Hyalangium sp. s54d21.</title>
        <authorList>
            <person name="Zhang X."/>
        </authorList>
    </citation>
    <scope>NUCLEOTIDE SEQUENCE [LARGE SCALE GENOMIC DNA]</scope>
    <source>
        <strain evidence="2">s54d21</strain>
    </source>
</reference>
<dbReference type="Proteomes" id="UP001291309">
    <property type="component" value="Unassembled WGS sequence"/>
</dbReference>
<name>A0ABU5GVW2_9BACT</name>
<dbReference type="SUPFAM" id="SSF55961">
    <property type="entry name" value="Bet v1-like"/>
    <property type="match status" value="1"/>
</dbReference>
<sequence length="159" mass="18045">MHARRGEEVSTFKEVEPGRFTFFQRATLGAPISETWPTLRDFPQIAKILIPAGVFQWVEGHSLPKLPARYQLTLGDLTLQEEITACDEREHAVRYHLRSPGLGMQTYSAEIKFTPEGEKQTVVEYSREITLQAGASVEPLKQIIDQQLVALKTHFSRHA</sequence>
<evidence type="ECO:0000313" key="1">
    <source>
        <dbReference type="EMBL" id="MDY7225319.1"/>
    </source>
</evidence>
<organism evidence="1 2">
    <name type="scientific">Hyalangium rubrum</name>
    <dbReference type="NCBI Taxonomy" id="3103134"/>
    <lineage>
        <taxon>Bacteria</taxon>
        <taxon>Pseudomonadati</taxon>
        <taxon>Myxococcota</taxon>
        <taxon>Myxococcia</taxon>
        <taxon>Myxococcales</taxon>
        <taxon>Cystobacterineae</taxon>
        <taxon>Archangiaceae</taxon>
        <taxon>Hyalangium</taxon>
    </lineage>
</organism>
<proteinExistence type="predicted"/>
<evidence type="ECO:0000313" key="2">
    <source>
        <dbReference type="Proteomes" id="UP001291309"/>
    </source>
</evidence>
<dbReference type="RefSeq" id="WP_321544030.1">
    <property type="nucleotide sequence ID" value="NZ_JAXIVS010000001.1"/>
</dbReference>
<comment type="caution">
    <text evidence="1">The sequence shown here is derived from an EMBL/GenBank/DDBJ whole genome shotgun (WGS) entry which is preliminary data.</text>
</comment>
<dbReference type="CDD" id="cd07821">
    <property type="entry name" value="PYR_PYL_RCAR_like"/>
    <property type="match status" value="1"/>
</dbReference>
<accession>A0ABU5GVW2</accession>
<dbReference type="InterPro" id="IPR023393">
    <property type="entry name" value="START-like_dom_sf"/>
</dbReference>